<dbReference type="Proteomes" id="UP000254304">
    <property type="component" value="Unassembled WGS sequence"/>
</dbReference>
<dbReference type="PROSITE" id="PS51257">
    <property type="entry name" value="PROKAR_LIPOPROTEIN"/>
    <property type="match status" value="1"/>
</dbReference>
<dbReference type="AlphaFoldDB" id="A0A377N7U5"/>
<sequence length="133" mass="14829">MWRKATLSIGQNMAALSCSVLPVHPWVYGVGQEAGEGSYLSPKNATSYLASKLTGDEGEIGAMVFMVCATSQAEFMNNLAAFSSVLPLPVFSQVARRRRKRQRLPLPKCRSPVNWRVVCRQRCRYLQPPTAWP</sequence>
<reference evidence="1 2" key="1">
    <citation type="submission" date="2018-06" db="EMBL/GenBank/DDBJ databases">
        <authorList>
            <consortium name="Pathogen Informatics"/>
            <person name="Doyle S."/>
        </authorList>
    </citation>
    <scope>NUCLEOTIDE SEQUENCE [LARGE SCALE GENOMIC DNA]</scope>
    <source>
        <strain evidence="1 2">NCTC12157</strain>
    </source>
</reference>
<name>A0A377N7U5_9GAMM</name>
<gene>
    <name evidence="1" type="ORF">NCTC12157_00544</name>
</gene>
<proteinExistence type="predicted"/>
<evidence type="ECO:0000313" key="1">
    <source>
        <dbReference type="EMBL" id="STQ42878.1"/>
    </source>
</evidence>
<organism evidence="1 2">
    <name type="scientific">Ewingella americana</name>
    <dbReference type="NCBI Taxonomy" id="41202"/>
    <lineage>
        <taxon>Bacteria</taxon>
        <taxon>Pseudomonadati</taxon>
        <taxon>Pseudomonadota</taxon>
        <taxon>Gammaproteobacteria</taxon>
        <taxon>Enterobacterales</taxon>
        <taxon>Yersiniaceae</taxon>
        <taxon>Ewingella</taxon>
    </lineage>
</organism>
<accession>A0A377N7U5</accession>
<protein>
    <submittedName>
        <fullName evidence="1">Uncharacterized protein</fullName>
    </submittedName>
</protein>
<dbReference type="EMBL" id="UGGO01000001">
    <property type="protein sequence ID" value="STQ42878.1"/>
    <property type="molecule type" value="Genomic_DNA"/>
</dbReference>
<evidence type="ECO:0000313" key="2">
    <source>
        <dbReference type="Proteomes" id="UP000254304"/>
    </source>
</evidence>